<accession>A0A0H2ZJ46</accession>
<proteinExistence type="predicted"/>
<sequence>MVDGFVQPVGEGLADQLVGHQVGHGGVQWDQRLAEVGDVAVVHFFHQAVRQVGLIEQGVEAVVAGEQRRRGEEELLGDLQHRLDPFLDAGFAGHAVGGVEQVRYLFDVGVDEAGEYVFRVLALRLDGAMQAGQAAGYQISQVTVAGFAEVRLLDEFTEGSGVHGFSHTTGMVKKRRNIAGGARRLRRDCHNRFVVMRG</sequence>
<dbReference type="AlphaFoldDB" id="A0A0H2ZJ46"/>
<dbReference type="HOGENOM" id="CLU_1509351_0_0_6"/>
<dbReference type="EMBL" id="CP000438">
    <property type="protein sequence ID" value="ABJ15061.1"/>
    <property type="molecule type" value="Genomic_DNA"/>
</dbReference>
<reference evidence="1 2" key="1">
    <citation type="journal article" date="2006" name="Genome Biol.">
        <title>Genomic analysis reveals that Pseudomonas aeruginosa virulence is combinatorial.</title>
        <authorList>
            <person name="Lee D.G."/>
            <person name="Urbach J.M."/>
            <person name="Wu G."/>
            <person name="Liberati N.T."/>
            <person name="Feinbaum R.L."/>
            <person name="Miyata S."/>
            <person name="Diggins L.T."/>
            <person name="He J."/>
            <person name="Saucier M."/>
            <person name="Deziel E."/>
            <person name="Friedman L."/>
            <person name="Li L."/>
            <person name="Grills G."/>
            <person name="Montgomery K."/>
            <person name="Kucherlapati R."/>
            <person name="Rahme L.G."/>
            <person name="Ausubel F.M."/>
        </authorList>
    </citation>
    <scope>NUCLEOTIDE SEQUENCE [LARGE SCALE GENOMIC DNA]</scope>
    <source>
        <strain evidence="1 2">UCBPP-PA14</strain>
    </source>
</reference>
<dbReference type="Proteomes" id="UP000000653">
    <property type="component" value="Chromosome"/>
</dbReference>
<evidence type="ECO:0000313" key="1">
    <source>
        <dbReference type="EMBL" id="ABJ15061.1"/>
    </source>
</evidence>
<protein>
    <submittedName>
        <fullName evidence="1">Uncharacterized protein</fullName>
    </submittedName>
</protein>
<dbReference type="KEGG" id="pau:PA14_01270"/>
<evidence type="ECO:0000313" key="2">
    <source>
        <dbReference type="Proteomes" id="UP000000653"/>
    </source>
</evidence>
<organism evidence="1 2">
    <name type="scientific">Pseudomonas aeruginosa (strain UCBPP-PA14)</name>
    <dbReference type="NCBI Taxonomy" id="208963"/>
    <lineage>
        <taxon>Bacteria</taxon>
        <taxon>Pseudomonadati</taxon>
        <taxon>Pseudomonadota</taxon>
        <taxon>Gammaproteobacteria</taxon>
        <taxon>Pseudomonadales</taxon>
        <taxon>Pseudomonadaceae</taxon>
        <taxon>Pseudomonas</taxon>
    </lineage>
</organism>
<name>A0A0H2ZJ46_PSEAB</name>
<gene>
    <name evidence="1" type="ordered locus">PA14_01270</name>
</gene>